<dbReference type="AlphaFoldDB" id="A0A0L9TFJ8"/>
<dbReference type="Proteomes" id="UP000053144">
    <property type="component" value="Unassembled WGS sequence"/>
</dbReference>
<proteinExistence type="predicted"/>
<evidence type="ECO:0000313" key="2">
    <source>
        <dbReference type="EMBL" id="KOM29373.1"/>
    </source>
</evidence>
<reference evidence="3" key="1">
    <citation type="journal article" date="2015" name="Proc. Natl. Acad. Sci. U.S.A.">
        <title>Genome sequencing of adzuki bean (Vigna angularis) provides insight into high starch and low fat accumulation and domestication.</title>
        <authorList>
            <person name="Yang K."/>
            <person name="Tian Z."/>
            <person name="Chen C."/>
            <person name="Luo L."/>
            <person name="Zhao B."/>
            <person name="Wang Z."/>
            <person name="Yu L."/>
            <person name="Li Y."/>
            <person name="Sun Y."/>
            <person name="Li W."/>
            <person name="Chen Y."/>
            <person name="Li Y."/>
            <person name="Zhang Y."/>
            <person name="Ai D."/>
            <person name="Zhao J."/>
            <person name="Shang C."/>
            <person name="Ma Y."/>
            <person name="Wu B."/>
            <person name="Wang M."/>
            <person name="Gao L."/>
            <person name="Sun D."/>
            <person name="Zhang P."/>
            <person name="Guo F."/>
            <person name="Wang W."/>
            <person name="Li Y."/>
            <person name="Wang J."/>
            <person name="Varshney R.K."/>
            <person name="Wang J."/>
            <person name="Ling H.Q."/>
            <person name="Wan P."/>
        </authorList>
    </citation>
    <scope>NUCLEOTIDE SEQUENCE</scope>
    <source>
        <strain evidence="3">cv. Jingnong 6</strain>
    </source>
</reference>
<gene>
    <name evidence="2" type="ORF">LR48_Vigan661s001000</name>
</gene>
<evidence type="ECO:0000313" key="3">
    <source>
        <dbReference type="Proteomes" id="UP000053144"/>
    </source>
</evidence>
<organism evidence="2 3">
    <name type="scientific">Phaseolus angularis</name>
    <name type="common">Azuki bean</name>
    <name type="synonym">Vigna angularis</name>
    <dbReference type="NCBI Taxonomy" id="3914"/>
    <lineage>
        <taxon>Eukaryota</taxon>
        <taxon>Viridiplantae</taxon>
        <taxon>Streptophyta</taxon>
        <taxon>Embryophyta</taxon>
        <taxon>Tracheophyta</taxon>
        <taxon>Spermatophyta</taxon>
        <taxon>Magnoliopsida</taxon>
        <taxon>eudicotyledons</taxon>
        <taxon>Gunneridae</taxon>
        <taxon>Pentapetalae</taxon>
        <taxon>rosids</taxon>
        <taxon>fabids</taxon>
        <taxon>Fabales</taxon>
        <taxon>Fabaceae</taxon>
        <taxon>Papilionoideae</taxon>
        <taxon>50 kb inversion clade</taxon>
        <taxon>NPAAA clade</taxon>
        <taxon>indigoferoid/millettioid clade</taxon>
        <taxon>Phaseoleae</taxon>
        <taxon>Vigna</taxon>
    </lineage>
</organism>
<accession>A0A0L9TFJ8</accession>
<feature type="compositionally biased region" description="Basic and acidic residues" evidence="1">
    <location>
        <begin position="39"/>
        <end position="59"/>
    </location>
</feature>
<name>A0A0L9TFJ8_PHAAN</name>
<feature type="region of interest" description="Disordered" evidence="1">
    <location>
        <begin position="30"/>
        <end position="61"/>
    </location>
</feature>
<dbReference type="Gramene" id="KOM29373">
    <property type="protein sequence ID" value="KOM29373"/>
    <property type="gene ID" value="LR48_Vigan661s001000"/>
</dbReference>
<sequence>MTFVLRKPSVFYCSFRTSVRVRSRGSFVHKLSNRSSSPSRDRSSIGLRERSSSPSRDRSSSAFRTFVLAITVRPFGLGPFDLKDVRSIVLICSAFRSRRRSAFHCSRTFSPSVSQISARS</sequence>
<evidence type="ECO:0000256" key="1">
    <source>
        <dbReference type="SAM" id="MobiDB-lite"/>
    </source>
</evidence>
<dbReference type="EMBL" id="KQ258482">
    <property type="protein sequence ID" value="KOM29373.1"/>
    <property type="molecule type" value="Genomic_DNA"/>
</dbReference>
<protein>
    <submittedName>
        <fullName evidence="2">Uncharacterized protein</fullName>
    </submittedName>
</protein>